<feature type="non-terminal residue" evidence="1">
    <location>
        <position position="71"/>
    </location>
</feature>
<keyword evidence="1" id="KW-0548">Nucleotidyltransferase</keyword>
<reference evidence="1" key="1">
    <citation type="journal article" date="2019" name="Sci. Rep.">
        <title>Draft genome of Tanacetum cinerariifolium, the natural source of mosquito coil.</title>
        <authorList>
            <person name="Yamashiro T."/>
            <person name="Shiraishi A."/>
            <person name="Satake H."/>
            <person name="Nakayama K."/>
        </authorList>
    </citation>
    <scope>NUCLEOTIDE SEQUENCE</scope>
</reference>
<keyword evidence="1" id="KW-0808">Transferase</keyword>
<accession>A0A699V3U9</accession>
<name>A0A699V3U9_TANCI</name>
<dbReference type="EMBL" id="BKCJ011397542">
    <property type="protein sequence ID" value="GFD29737.1"/>
    <property type="molecule type" value="Genomic_DNA"/>
</dbReference>
<comment type="caution">
    <text evidence="1">The sequence shown here is derived from an EMBL/GenBank/DDBJ whole genome shotgun (WGS) entry which is preliminary data.</text>
</comment>
<gene>
    <name evidence="1" type="ORF">Tci_901706</name>
</gene>
<keyword evidence="1" id="KW-0695">RNA-directed DNA polymerase</keyword>
<protein>
    <submittedName>
        <fullName evidence="1">RNA-directed DNA polymerase, eukaryota, reverse transcriptase zinc-binding domain protein</fullName>
    </submittedName>
</protein>
<sequence length="71" mass="7999">MICDLTDREIKESIFDIESNKASGPDGYTLEFFKRACDVVRNDICLAKKDFFKNGKLLGEVNSTLIALIPK</sequence>
<dbReference type="GO" id="GO:0003964">
    <property type="term" value="F:RNA-directed DNA polymerase activity"/>
    <property type="evidence" value="ECO:0007669"/>
    <property type="project" value="UniProtKB-KW"/>
</dbReference>
<evidence type="ECO:0000313" key="1">
    <source>
        <dbReference type="EMBL" id="GFD29737.1"/>
    </source>
</evidence>
<dbReference type="AlphaFoldDB" id="A0A699V3U9"/>
<organism evidence="1">
    <name type="scientific">Tanacetum cinerariifolium</name>
    <name type="common">Dalmatian daisy</name>
    <name type="synonym">Chrysanthemum cinerariifolium</name>
    <dbReference type="NCBI Taxonomy" id="118510"/>
    <lineage>
        <taxon>Eukaryota</taxon>
        <taxon>Viridiplantae</taxon>
        <taxon>Streptophyta</taxon>
        <taxon>Embryophyta</taxon>
        <taxon>Tracheophyta</taxon>
        <taxon>Spermatophyta</taxon>
        <taxon>Magnoliopsida</taxon>
        <taxon>eudicotyledons</taxon>
        <taxon>Gunneridae</taxon>
        <taxon>Pentapetalae</taxon>
        <taxon>asterids</taxon>
        <taxon>campanulids</taxon>
        <taxon>Asterales</taxon>
        <taxon>Asteraceae</taxon>
        <taxon>Asteroideae</taxon>
        <taxon>Anthemideae</taxon>
        <taxon>Anthemidinae</taxon>
        <taxon>Tanacetum</taxon>
    </lineage>
</organism>
<proteinExistence type="predicted"/>